<dbReference type="AlphaFoldDB" id="A0A2I7K661"/>
<dbReference type="Proteomes" id="UP000236447">
    <property type="component" value="Chromosome"/>
</dbReference>
<dbReference type="InterPro" id="IPR038666">
    <property type="entry name" value="SSP1_head-tail_sf"/>
</dbReference>
<gene>
    <name evidence="1" type="ORF">PhaeoP88_00703</name>
</gene>
<evidence type="ECO:0000313" key="2">
    <source>
        <dbReference type="Proteomes" id="UP000236447"/>
    </source>
</evidence>
<dbReference type="EMBL" id="CP010725">
    <property type="protein sequence ID" value="AUQ98099.1"/>
    <property type="molecule type" value="Genomic_DNA"/>
</dbReference>
<dbReference type="NCBIfam" id="TIGR01563">
    <property type="entry name" value="gp16_SPP1"/>
    <property type="match status" value="1"/>
</dbReference>
<evidence type="ECO:0000313" key="1">
    <source>
        <dbReference type="EMBL" id="AUQ98099.1"/>
    </source>
</evidence>
<dbReference type="InterPro" id="IPR008767">
    <property type="entry name" value="Phage_SPP1_head-tail_adaptor"/>
</dbReference>
<reference evidence="1 2" key="2">
    <citation type="journal article" date="2017" name="Genome Biol. Evol.">
        <title>Trajectories and Drivers of Genome Evolution in Surface-Associated Marine Phaeobacter.</title>
        <authorList>
            <person name="Freese H.M."/>
            <person name="Sikorski J."/>
            <person name="Bunk B."/>
            <person name="Scheuner C."/>
            <person name="Meier-Kolthoff J.P."/>
            <person name="Sproer C."/>
            <person name="Gram L."/>
            <person name="Overmann J."/>
        </authorList>
    </citation>
    <scope>NUCLEOTIDE SEQUENCE [LARGE SCALE GENOMIC DNA]</scope>
    <source>
        <strain evidence="1 2">P88</strain>
    </source>
</reference>
<name>A0A2I7K661_9RHOB</name>
<dbReference type="RefSeq" id="WP_123618973.1">
    <property type="nucleotide sequence ID" value="NZ_CP010725.1"/>
</dbReference>
<sequence>MRIAECNRRITILQAETAENDAGEQVAASWGEYAKPWASYEPVSDGERLRAAAVEQKTDARFQVIWSPRLATVNGEYRLRFDGADWRITGIKEIGFRERLEITAWRLGKQAV</sequence>
<proteinExistence type="predicted"/>
<dbReference type="Pfam" id="PF05521">
    <property type="entry name" value="Phage_HCP"/>
    <property type="match status" value="1"/>
</dbReference>
<reference evidence="1 2" key="1">
    <citation type="journal article" date="2017" name="Front. Microbiol.">
        <title>Phaeobacter piscinae sp. nov., a species of the Roseobacter group and potential aquaculture probiont.</title>
        <authorList>
            <person name="Sonnenschein E.C."/>
            <person name="Phippen C.B.W."/>
            <person name="Nielsen K.F."/>
            <person name="Mateiu R.V."/>
            <person name="Melchiorsen J."/>
            <person name="Gram L."/>
            <person name="Overmann J."/>
            <person name="Freese H.M."/>
        </authorList>
    </citation>
    <scope>NUCLEOTIDE SEQUENCE [LARGE SCALE GENOMIC DNA]</scope>
    <source>
        <strain evidence="1 2">P88</strain>
    </source>
</reference>
<organism evidence="1 2">
    <name type="scientific">Phaeobacter inhibens</name>
    <dbReference type="NCBI Taxonomy" id="221822"/>
    <lineage>
        <taxon>Bacteria</taxon>
        <taxon>Pseudomonadati</taxon>
        <taxon>Pseudomonadota</taxon>
        <taxon>Alphaproteobacteria</taxon>
        <taxon>Rhodobacterales</taxon>
        <taxon>Roseobacteraceae</taxon>
        <taxon>Phaeobacter</taxon>
    </lineage>
</organism>
<accession>A0A2I7K661</accession>
<dbReference type="Gene3D" id="2.40.10.270">
    <property type="entry name" value="Bacteriophage SPP1 head-tail adaptor protein"/>
    <property type="match status" value="1"/>
</dbReference>
<protein>
    <submittedName>
        <fullName evidence="1">Putative phage head-tail adaptor</fullName>
    </submittedName>
</protein>